<evidence type="ECO:0000256" key="1">
    <source>
        <dbReference type="SAM" id="MobiDB-lite"/>
    </source>
</evidence>
<feature type="domain" description="J" evidence="2">
    <location>
        <begin position="83"/>
        <end position="181"/>
    </location>
</feature>
<dbReference type="PRINTS" id="PR00625">
    <property type="entry name" value="JDOMAIN"/>
</dbReference>
<keyword evidence="4" id="KW-1185">Reference proteome</keyword>
<evidence type="ECO:0000313" key="4">
    <source>
        <dbReference type="Proteomes" id="UP000268093"/>
    </source>
</evidence>
<dbReference type="InterPro" id="IPR036869">
    <property type="entry name" value="J_dom_sf"/>
</dbReference>
<dbReference type="PROSITE" id="PS50076">
    <property type="entry name" value="DNAJ_2"/>
    <property type="match status" value="1"/>
</dbReference>
<reference evidence="3 4" key="1">
    <citation type="journal article" date="2018" name="New Phytol.">
        <title>Phylogenomics of Endogonaceae and evolution of mycorrhizas within Mucoromycota.</title>
        <authorList>
            <person name="Chang Y."/>
            <person name="Desiro A."/>
            <person name="Na H."/>
            <person name="Sandor L."/>
            <person name="Lipzen A."/>
            <person name="Clum A."/>
            <person name="Barry K."/>
            <person name="Grigoriev I.V."/>
            <person name="Martin F.M."/>
            <person name="Stajich J.E."/>
            <person name="Smith M.E."/>
            <person name="Bonito G."/>
            <person name="Spatafora J.W."/>
        </authorList>
    </citation>
    <scope>NUCLEOTIDE SEQUENCE [LARGE SCALE GENOMIC DNA]</scope>
    <source>
        <strain evidence="3 4">GMNB39</strain>
    </source>
</reference>
<dbReference type="Pfam" id="PF00226">
    <property type="entry name" value="DnaJ"/>
    <property type="match status" value="1"/>
</dbReference>
<sequence>MPPAQIIESRKPEPYIKTSCPSCLKQLEFLPPNSGLVRVRCWSCKKLLEVELDNSAGMKSAKTSKNNSATRRRGTDEAPLSTEYYDILGVDVTADGDEIKKAYRKLAIKFHPDKNRDDPGAEEKVYACEEIFRVTRKTGTWTEYSINFDPEEFFKQSFGGDRFVDIIGEISIGRDMRDALGGNGEGDNVDESMLTDTEKAAREASKAASERERLAVREKRVQTLVQKLTHRLSLYVDNPATPETTSRFQTVVQLEADDLKTESYGVELLHAVGFTYSLKAKQYLGKQETLFGLGGYYHSMREKGYIFGETVSTLRSALDLQNSFTELQKAEEKGLDAEMRVKLEEQAALKGLQAIWKGSKLEVEGVLRDVCDRVLGDSNAPKPTLRRRAEALKIVGAIYESVRPDEPFTEGANTNRQSTDAGQRENPNRKSYSRA</sequence>
<dbReference type="EMBL" id="RBNI01009139">
    <property type="protein sequence ID" value="RUP44322.1"/>
    <property type="molecule type" value="Genomic_DNA"/>
</dbReference>
<dbReference type="Gene3D" id="1.10.287.110">
    <property type="entry name" value="DnaJ domain"/>
    <property type="match status" value="1"/>
</dbReference>
<dbReference type="InterPro" id="IPR001623">
    <property type="entry name" value="DnaJ_domain"/>
</dbReference>
<dbReference type="PANTHER" id="PTHR44924:SF1">
    <property type="entry name" value="DNAJ SUBFAMILY A MEMBER 2"/>
    <property type="match status" value="1"/>
</dbReference>
<dbReference type="CDD" id="cd06257">
    <property type="entry name" value="DnaJ"/>
    <property type="match status" value="1"/>
</dbReference>
<protein>
    <submittedName>
        <fullName evidence="3">DnaJ-domain-containing protein</fullName>
    </submittedName>
</protein>
<feature type="compositionally biased region" description="Polar residues" evidence="1">
    <location>
        <begin position="411"/>
        <end position="421"/>
    </location>
</feature>
<dbReference type="InterPro" id="IPR026894">
    <property type="entry name" value="DnaJ_X"/>
</dbReference>
<proteinExistence type="predicted"/>
<comment type="caution">
    <text evidence="3">The sequence shown here is derived from an EMBL/GenBank/DDBJ whole genome shotgun (WGS) entry which is preliminary data.</text>
</comment>
<dbReference type="PANTHER" id="PTHR44924">
    <property type="entry name" value="DNAJ SUBFAMILY A MEMBER 2"/>
    <property type="match status" value="1"/>
</dbReference>
<organism evidence="3 4">
    <name type="scientific">Jimgerdemannia flammicorona</name>
    <dbReference type="NCBI Taxonomy" id="994334"/>
    <lineage>
        <taxon>Eukaryota</taxon>
        <taxon>Fungi</taxon>
        <taxon>Fungi incertae sedis</taxon>
        <taxon>Mucoromycota</taxon>
        <taxon>Mucoromycotina</taxon>
        <taxon>Endogonomycetes</taxon>
        <taxon>Endogonales</taxon>
        <taxon>Endogonaceae</taxon>
        <taxon>Jimgerdemannia</taxon>
    </lineage>
</organism>
<evidence type="ECO:0000313" key="3">
    <source>
        <dbReference type="EMBL" id="RUP44322.1"/>
    </source>
</evidence>
<gene>
    <name evidence="3" type="ORF">BC936DRAFT_149631</name>
</gene>
<name>A0A433D0G1_9FUNG</name>
<dbReference type="SUPFAM" id="SSF46565">
    <property type="entry name" value="Chaperone J-domain"/>
    <property type="match status" value="1"/>
</dbReference>
<dbReference type="AlphaFoldDB" id="A0A433D0G1"/>
<feature type="region of interest" description="Disordered" evidence="1">
    <location>
        <begin position="404"/>
        <end position="435"/>
    </location>
</feature>
<dbReference type="OrthoDB" id="552049at2759"/>
<evidence type="ECO:0000259" key="2">
    <source>
        <dbReference type="PROSITE" id="PS50076"/>
    </source>
</evidence>
<dbReference type="Pfam" id="PF14308">
    <property type="entry name" value="DnaJ-X"/>
    <property type="match status" value="1"/>
</dbReference>
<dbReference type="SMART" id="SM00271">
    <property type="entry name" value="DnaJ"/>
    <property type="match status" value="1"/>
</dbReference>
<accession>A0A433D0G1</accession>
<dbReference type="Proteomes" id="UP000268093">
    <property type="component" value="Unassembled WGS sequence"/>
</dbReference>